<evidence type="ECO:0000256" key="14">
    <source>
        <dbReference type="PROSITE-ProRule" id="PRU01360"/>
    </source>
</evidence>
<name>A0ABW4K596_9HYPH</name>
<dbReference type="InterPro" id="IPR037066">
    <property type="entry name" value="Plug_dom_sf"/>
</dbReference>
<comment type="caution">
    <text evidence="19">The sequence shown here is derived from an EMBL/GenBank/DDBJ whole genome shotgun (WGS) entry which is preliminary data.</text>
</comment>
<feature type="signal peptide" evidence="16">
    <location>
        <begin position="1"/>
        <end position="28"/>
    </location>
</feature>
<dbReference type="Pfam" id="PF07715">
    <property type="entry name" value="Plug"/>
    <property type="match status" value="1"/>
</dbReference>
<gene>
    <name evidence="19" type="ORF">ACFSCV_09855</name>
</gene>
<keyword evidence="11 14" id="KW-0472">Membrane</keyword>
<dbReference type="InterPro" id="IPR036942">
    <property type="entry name" value="Beta-barrel_TonB_sf"/>
</dbReference>
<evidence type="ECO:0000313" key="20">
    <source>
        <dbReference type="Proteomes" id="UP001597308"/>
    </source>
</evidence>
<keyword evidence="3 14" id="KW-0813">Transport</keyword>
<protein>
    <submittedName>
        <fullName evidence="19">TonB-dependent siderophore receptor</fullName>
    </submittedName>
</protein>
<evidence type="ECO:0000256" key="5">
    <source>
        <dbReference type="ARBA" id="ARBA00022496"/>
    </source>
</evidence>
<keyword evidence="9" id="KW-0406">Ion transport</keyword>
<keyword evidence="5" id="KW-0410">Iron transport</keyword>
<evidence type="ECO:0000256" key="6">
    <source>
        <dbReference type="ARBA" id="ARBA00022692"/>
    </source>
</evidence>
<feature type="domain" description="TonB-dependent receptor plug" evidence="18">
    <location>
        <begin position="80"/>
        <end position="182"/>
    </location>
</feature>
<evidence type="ECO:0000256" key="1">
    <source>
        <dbReference type="ARBA" id="ARBA00004571"/>
    </source>
</evidence>
<dbReference type="EMBL" id="JBHUER010000007">
    <property type="protein sequence ID" value="MFD1703307.1"/>
    <property type="molecule type" value="Genomic_DNA"/>
</dbReference>
<dbReference type="SUPFAM" id="SSF56935">
    <property type="entry name" value="Porins"/>
    <property type="match status" value="1"/>
</dbReference>
<evidence type="ECO:0000256" key="12">
    <source>
        <dbReference type="ARBA" id="ARBA00023170"/>
    </source>
</evidence>
<evidence type="ECO:0000256" key="4">
    <source>
        <dbReference type="ARBA" id="ARBA00022452"/>
    </source>
</evidence>
<evidence type="ECO:0000256" key="8">
    <source>
        <dbReference type="ARBA" id="ARBA00023004"/>
    </source>
</evidence>
<dbReference type="CDD" id="cd01347">
    <property type="entry name" value="ligand_gated_channel"/>
    <property type="match status" value="1"/>
</dbReference>
<dbReference type="Proteomes" id="UP001597308">
    <property type="component" value="Unassembled WGS sequence"/>
</dbReference>
<dbReference type="InterPro" id="IPR000531">
    <property type="entry name" value="Beta-barrel_TonB"/>
</dbReference>
<dbReference type="NCBIfam" id="TIGR01783">
    <property type="entry name" value="TonB-siderophor"/>
    <property type="match status" value="1"/>
</dbReference>
<organism evidence="19 20">
    <name type="scientific">Methylopila henanensis</name>
    <dbReference type="NCBI Taxonomy" id="873516"/>
    <lineage>
        <taxon>Bacteria</taxon>
        <taxon>Pseudomonadati</taxon>
        <taxon>Pseudomonadota</taxon>
        <taxon>Alphaproteobacteria</taxon>
        <taxon>Hyphomicrobiales</taxon>
        <taxon>Methylopilaceae</taxon>
        <taxon>Methylopila</taxon>
    </lineage>
</organism>
<evidence type="ECO:0000256" key="11">
    <source>
        <dbReference type="ARBA" id="ARBA00023136"/>
    </source>
</evidence>
<dbReference type="PROSITE" id="PS52016">
    <property type="entry name" value="TONB_DEPENDENT_REC_3"/>
    <property type="match status" value="1"/>
</dbReference>
<evidence type="ECO:0000256" key="3">
    <source>
        <dbReference type="ARBA" id="ARBA00022448"/>
    </source>
</evidence>
<dbReference type="Gene3D" id="2.40.170.20">
    <property type="entry name" value="TonB-dependent receptor, beta-barrel domain"/>
    <property type="match status" value="1"/>
</dbReference>
<evidence type="ECO:0000313" key="19">
    <source>
        <dbReference type="EMBL" id="MFD1703307.1"/>
    </source>
</evidence>
<keyword evidence="12 19" id="KW-0675">Receptor</keyword>
<evidence type="ECO:0000256" key="2">
    <source>
        <dbReference type="ARBA" id="ARBA00009810"/>
    </source>
</evidence>
<dbReference type="Pfam" id="PF00593">
    <property type="entry name" value="TonB_dep_Rec_b-barrel"/>
    <property type="match status" value="1"/>
</dbReference>
<keyword evidence="10 15" id="KW-0798">TonB box</keyword>
<evidence type="ECO:0000256" key="10">
    <source>
        <dbReference type="ARBA" id="ARBA00023077"/>
    </source>
</evidence>
<sequence>MIYLSKLNAGLLASVALAVTAYAPNATAQDGGAIALEQIDVEGQGTRAGVTLPAGSGVAPVNGYVPAATTTGSKTDTPVQLIPQSIGVVGRQQMDDLGAQKADEAVRYSAGVFTQPFGEDSDNNWFYIRGFDATQTGVYRDGMQLFNFAFGNFYTDSYLLERVEVLRGASSSLYGGGNIGGIINYVSKRPLDHDFGEIEVGIDNYPTGYGAFDINRVVPSGVESKLNPLPPVWKYRFTGKLEGGDGYSKHEDGVRGVIQGAATYSPDAGTDFTFYANYQHMDQNHGGGDFLPYYGTVKRARSLDGSIDLGRINRKENYSDPDIDRFDRRQAMVGYDLRHDLNETWTVNSKARFAYGHIEEAQLYPFGYGFAERPSAGNTQLARIRFDHDTEVFNLTADNSVTGKFATGGLDHTLLFGVDYKFYRIDEVQASNSFATPVDIHNPDLNQPQPGTLPYLDENTNLHQAGVYIQDQIRFGGGFIATLNGRYDRMWLDADYKRLPDAFGGLNDTGEDASLNKGRFSGRAGLGYEFANGVVPYVSVASTFNPLIGSNVVSVPGGVRRIPFRPETGIQYEVGVKYAPTWFSGLFSAAIFDLTKENYVSGPFRAQTQLGEVRSRGFEFEAQANITENWKFIGSFTAYELKILKGTSDTGVSLKGEQPFLVPEIIGSAFLDYTFTTGAAKGLSLGGGVRYLGKSEATQPNTVKVPDATLFDVAARYEWDAYKVSLNVTNLFDKRYVSGCQGINVCSYGEGRRALLKASYTW</sequence>
<dbReference type="PANTHER" id="PTHR32552">
    <property type="entry name" value="FERRICHROME IRON RECEPTOR-RELATED"/>
    <property type="match status" value="1"/>
</dbReference>
<dbReference type="RefSeq" id="WP_378799393.1">
    <property type="nucleotide sequence ID" value="NZ_JBHUER010000007.1"/>
</dbReference>
<evidence type="ECO:0000259" key="17">
    <source>
        <dbReference type="Pfam" id="PF00593"/>
    </source>
</evidence>
<feature type="chain" id="PRO_5047344513" evidence="16">
    <location>
        <begin position="29"/>
        <end position="762"/>
    </location>
</feature>
<evidence type="ECO:0000256" key="13">
    <source>
        <dbReference type="ARBA" id="ARBA00023237"/>
    </source>
</evidence>
<evidence type="ECO:0000256" key="15">
    <source>
        <dbReference type="RuleBase" id="RU003357"/>
    </source>
</evidence>
<keyword evidence="7 16" id="KW-0732">Signal</keyword>
<dbReference type="PANTHER" id="PTHR32552:SF68">
    <property type="entry name" value="FERRICHROME OUTER MEMBRANE TRANSPORTER_PHAGE RECEPTOR"/>
    <property type="match status" value="1"/>
</dbReference>
<evidence type="ECO:0000259" key="18">
    <source>
        <dbReference type="Pfam" id="PF07715"/>
    </source>
</evidence>
<evidence type="ECO:0000256" key="9">
    <source>
        <dbReference type="ARBA" id="ARBA00023065"/>
    </source>
</evidence>
<comment type="subcellular location">
    <subcellularLocation>
        <location evidence="1 14">Cell outer membrane</location>
        <topology evidence="1 14">Multi-pass membrane protein</topology>
    </subcellularLocation>
</comment>
<keyword evidence="8" id="KW-0408">Iron</keyword>
<feature type="domain" description="TonB-dependent receptor-like beta-barrel" evidence="17">
    <location>
        <begin position="270"/>
        <end position="731"/>
    </location>
</feature>
<evidence type="ECO:0000256" key="7">
    <source>
        <dbReference type="ARBA" id="ARBA00022729"/>
    </source>
</evidence>
<reference evidence="20" key="1">
    <citation type="journal article" date="2019" name="Int. J. Syst. Evol. Microbiol.">
        <title>The Global Catalogue of Microorganisms (GCM) 10K type strain sequencing project: providing services to taxonomists for standard genome sequencing and annotation.</title>
        <authorList>
            <consortium name="The Broad Institute Genomics Platform"/>
            <consortium name="The Broad Institute Genome Sequencing Center for Infectious Disease"/>
            <person name="Wu L."/>
            <person name="Ma J."/>
        </authorList>
    </citation>
    <scope>NUCLEOTIDE SEQUENCE [LARGE SCALE GENOMIC DNA]</scope>
    <source>
        <strain evidence="20">KCTC 23707</strain>
    </source>
</reference>
<accession>A0ABW4K596</accession>
<dbReference type="InterPro" id="IPR039426">
    <property type="entry name" value="TonB-dep_rcpt-like"/>
</dbReference>
<dbReference type="InterPro" id="IPR010105">
    <property type="entry name" value="TonB_sidphr_rcpt"/>
</dbReference>
<proteinExistence type="inferred from homology"/>
<comment type="similarity">
    <text evidence="2 14 15">Belongs to the TonB-dependent receptor family.</text>
</comment>
<dbReference type="InterPro" id="IPR012910">
    <property type="entry name" value="Plug_dom"/>
</dbReference>
<dbReference type="Gene3D" id="2.170.130.10">
    <property type="entry name" value="TonB-dependent receptor, plug domain"/>
    <property type="match status" value="1"/>
</dbReference>
<keyword evidence="4 14" id="KW-1134">Transmembrane beta strand</keyword>
<keyword evidence="20" id="KW-1185">Reference proteome</keyword>
<keyword evidence="13 14" id="KW-0998">Cell outer membrane</keyword>
<evidence type="ECO:0000256" key="16">
    <source>
        <dbReference type="SAM" id="SignalP"/>
    </source>
</evidence>
<keyword evidence="6 14" id="KW-0812">Transmembrane</keyword>